<gene>
    <name evidence="2" type="ORF">ACAOBT_LOCUS34901</name>
</gene>
<accession>A0A9P0MBY4</accession>
<feature type="compositionally biased region" description="Basic and acidic residues" evidence="1">
    <location>
        <begin position="328"/>
        <end position="341"/>
    </location>
</feature>
<feature type="region of interest" description="Disordered" evidence="1">
    <location>
        <begin position="478"/>
        <end position="503"/>
    </location>
</feature>
<dbReference type="AlphaFoldDB" id="A0A9P0MBY4"/>
<proteinExistence type="predicted"/>
<sequence length="503" mass="57129">MDANLLKVLEVRLRRIVLECYEIAFALCNMDMDEFGAAKLFDVFNQIFTTSFCLNTGYWPLYSSVTGQCLCSCGKFGVPCRHTKTEYHWIDMTPVQHLPGGPIFYPKVYGQIVPMNYDLKIKFPVGNGYSYDINFTVNVQYSRPEGRPGRRTPRGNIDLANGDVYSQVFVMQIFSRYHAVSEYYPGACTILFQPNPFCQRRYGSYFKELVCLKNQDPQLFNMQPRTLCLASSQVPPSSFILHEVNVPILVLPNRICAFEPNPMYRRRQYSRGTKNKGCQTPWKFFAVKDENDARRRDVASIWSSFPDSSEALSQNLRELATSSSQDFMADRSDDFSELRDSEEYDNQLPTGGYDRVIRRRQASPVYVVVENLRQEDSIPNRGVKRRLTNSASRGGPVTPSMVAEFTMSCEEADSTVSDNMALSRPSTSGVSHYKVSQKLKSAGQQDYAEFLNKHFPPLKPVAPKSDIDEEFELIETVIKEDEENDKGKANVKKEEGPGAGGME</sequence>
<reference evidence="2" key="1">
    <citation type="submission" date="2022-03" db="EMBL/GenBank/DDBJ databases">
        <authorList>
            <person name="Sayadi A."/>
        </authorList>
    </citation>
    <scope>NUCLEOTIDE SEQUENCE</scope>
</reference>
<evidence type="ECO:0000313" key="2">
    <source>
        <dbReference type="EMBL" id="CAH2015705.1"/>
    </source>
</evidence>
<dbReference type="OrthoDB" id="6767252at2759"/>
<evidence type="ECO:0000256" key="1">
    <source>
        <dbReference type="SAM" id="MobiDB-lite"/>
    </source>
</evidence>
<keyword evidence="3" id="KW-1185">Reference proteome</keyword>
<feature type="compositionally biased region" description="Basic and acidic residues" evidence="1">
    <location>
        <begin position="485"/>
        <end position="496"/>
    </location>
</feature>
<protein>
    <submittedName>
        <fullName evidence="2">Uncharacterized protein</fullName>
    </submittedName>
</protein>
<comment type="caution">
    <text evidence="2">The sequence shown here is derived from an EMBL/GenBank/DDBJ whole genome shotgun (WGS) entry which is preliminary data.</text>
</comment>
<name>A0A9P0MBY4_ACAOB</name>
<evidence type="ECO:0000313" key="3">
    <source>
        <dbReference type="Proteomes" id="UP001152888"/>
    </source>
</evidence>
<dbReference type="Proteomes" id="UP001152888">
    <property type="component" value="Unassembled WGS sequence"/>
</dbReference>
<dbReference type="EMBL" id="CAKOFQ010008732">
    <property type="protein sequence ID" value="CAH2015705.1"/>
    <property type="molecule type" value="Genomic_DNA"/>
</dbReference>
<organism evidence="2 3">
    <name type="scientific">Acanthoscelides obtectus</name>
    <name type="common">Bean weevil</name>
    <name type="synonym">Bruchus obtectus</name>
    <dbReference type="NCBI Taxonomy" id="200917"/>
    <lineage>
        <taxon>Eukaryota</taxon>
        <taxon>Metazoa</taxon>
        <taxon>Ecdysozoa</taxon>
        <taxon>Arthropoda</taxon>
        <taxon>Hexapoda</taxon>
        <taxon>Insecta</taxon>
        <taxon>Pterygota</taxon>
        <taxon>Neoptera</taxon>
        <taxon>Endopterygota</taxon>
        <taxon>Coleoptera</taxon>
        <taxon>Polyphaga</taxon>
        <taxon>Cucujiformia</taxon>
        <taxon>Chrysomeloidea</taxon>
        <taxon>Chrysomelidae</taxon>
        <taxon>Bruchinae</taxon>
        <taxon>Bruchini</taxon>
        <taxon>Acanthoscelides</taxon>
    </lineage>
</organism>
<feature type="region of interest" description="Disordered" evidence="1">
    <location>
        <begin position="323"/>
        <end position="350"/>
    </location>
</feature>